<feature type="domain" description="Gfo/Idh/MocA-like oxidoreductase N-terminal" evidence="2">
    <location>
        <begin position="4"/>
        <end position="119"/>
    </location>
</feature>
<dbReference type="Gene3D" id="3.40.50.720">
    <property type="entry name" value="NAD(P)-binding Rossmann-like Domain"/>
    <property type="match status" value="1"/>
</dbReference>
<dbReference type="PANTHER" id="PTHR43818:SF11">
    <property type="entry name" value="BCDNA.GH03377"/>
    <property type="match status" value="1"/>
</dbReference>
<accession>A0A132N8Y4</accession>
<evidence type="ECO:0000313" key="7">
    <source>
        <dbReference type="Proteomes" id="UP000070188"/>
    </source>
</evidence>
<dbReference type="EMBL" id="JYIK01001097">
    <property type="protein sequence ID" value="KWX06564.1"/>
    <property type="molecule type" value="Genomic_DNA"/>
</dbReference>
<dbReference type="EMBL" id="JYIJ01000017">
    <property type="protein sequence ID" value="KWX03438.1"/>
    <property type="molecule type" value="Genomic_DNA"/>
</dbReference>
<reference evidence="4" key="4">
    <citation type="submission" date="2015-04" db="EMBL/GenBank/DDBJ databases">
        <title>Physiological reanalysis, assessment of diazotrophy, and genome sequences of multiple isolates of Streptomyces thermoautotrophicus.</title>
        <authorList>
            <person name="MacKellar D.C."/>
            <person name="Lieber L."/>
            <person name="Norman J."/>
            <person name="Bolger A."/>
            <person name="Tobin C."/>
            <person name="Murray J.W."/>
            <person name="Woodward J."/>
            <person name="Friesen M."/>
            <person name="Prell J."/>
        </authorList>
    </citation>
    <scope>NUCLEOTIDE SEQUENCE [LARGE SCALE GENOMIC DNA]</scope>
    <source>
        <strain evidence="4">H1</strain>
    </source>
</reference>
<dbReference type="Pfam" id="PF22725">
    <property type="entry name" value="GFO_IDH_MocA_C3"/>
    <property type="match status" value="1"/>
</dbReference>
<dbReference type="Proteomes" id="UP000070659">
    <property type="component" value="Unassembled WGS sequence"/>
</dbReference>
<dbReference type="PANTHER" id="PTHR43818">
    <property type="entry name" value="BCDNA.GH03377"/>
    <property type="match status" value="1"/>
</dbReference>
<evidence type="ECO:0000313" key="4">
    <source>
        <dbReference type="EMBL" id="KWX02266.1"/>
    </source>
</evidence>
<dbReference type="EMBL" id="LAXD01000001">
    <property type="protein sequence ID" value="KWX02266.1"/>
    <property type="molecule type" value="Genomic_DNA"/>
</dbReference>
<organism evidence="6 8">
    <name type="scientific">Carbonactinospora thermoautotrophica</name>
    <dbReference type="NCBI Taxonomy" id="1469144"/>
    <lineage>
        <taxon>Bacteria</taxon>
        <taxon>Bacillati</taxon>
        <taxon>Actinomycetota</taxon>
        <taxon>Actinomycetes</taxon>
        <taxon>Kitasatosporales</taxon>
        <taxon>Carbonactinosporaceae</taxon>
        <taxon>Carbonactinospora</taxon>
    </lineage>
</organism>
<dbReference type="InterPro" id="IPR036291">
    <property type="entry name" value="NAD(P)-bd_dom_sf"/>
</dbReference>
<reference evidence="8" key="1">
    <citation type="submission" date="2015-02" db="EMBL/GenBank/DDBJ databases">
        <title>Physiological reanalysis, assessment of diazotrophy, and genome sequences of multiple isolates of Streptomyces thermoautotrophicus.</title>
        <authorList>
            <person name="MacKellar D.C."/>
            <person name="Lieber L."/>
            <person name="Norman J."/>
            <person name="Bolger A."/>
            <person name="Tobin C."/>
            <person name="Murray J.W."/>
            <person name="Friesen M."/>
            <person name="Prell J."/>
        </authorList>
    </citation>
    <scope>NUCLEOTIDE SEQUENCE [LARGE SCALE GENOMIC DNA]</scope>
    <source>
        <strain evidence="8">UBT1</strain>
    </source>
</reference>
<dbReference type="Pfam" id="PF01408">
    <property type="entry name" value="GFO_IDH_MocA"/>
    <property type="match status" value="1"/>
</dbReference>
<evidence type="ECO:0000313" key="9">
    <source>
        <dbReference type="Proteomes" id="UP000070659"/>
    </source>
</evidence>
<gene>
    <name evidence="4" type="ORF">LI90_3309</name>
    <name evidence="5" type="ORF">TH66_11035</name>
    <name evidence="6" type="ORF">TR74_21670</name>
</gene>
<evidence type="ECO:0000313" key="8">
    <source>
        <dbReference type="Proteomes" id="UP000070598"/>
    </source>
</evidence>
<keyword evidence="1" id="KW-0560">Oxidoreductase</keyword>
<dbReference type="InterPro" id="IPR000683">
    <property type="entry name" value="Gfo/Idh/MocA-like_OxRdtase_N"/>
</dbReference>
<reference evidence="6 9" key="2">
    <citation type="submission" date="2015-02" db="EMBL/GenBank/DDBJ databases">
        <title>Physiological reanalysis, assessment of diazotrophy, and genome sequences of multiple isolates of Streptomyces thermoautotrophicus.</title>
        <authorList>
            <person name="MacKellar D.C."/>
            <person name="Lieber L."/>
            <person name="Norman J."/>
            <person name="Bolger A."/>
            <person name="Tobin C."/>
            <person name="Murray J.W."/>
            <person name="Prell J."/>
        </authorList>
    </citation>
    <scope>NUCLEOTIDE SEQUENCE [LARGE SCALE GENOMIC DNA]</scope>
    <source>
        <strain evidence="6 9">UBT1</strain>
    </source>
</reference>
<keyword evidence="7" id="KW-1185">Reference proteome</keyword>
<comment type="caution">
    <text evidence="6">The sequence shown here is derived from an EMBL/GenBank/DDBJ whole genome shotgun (WGS) entry which is preliminary data.</text>
</comment>
<dbReference type="PATRIC" id="fig|1469144.10.peg.3558"/>
<evidence type="ECO:0000259" key="2">
    <source>
        <dbReference type="Pfam" id="PF01408"/>
    </source>
</evidence>
<reference evidence="7" key="3">
    <citation type="submission" date="2015-04" db="EMBL/GenBank/DDBJ databases">
        <title>Physiological reanalysis, assessment of diazotrophy, and genome sequences of multiple isolates of Streptomyces thermoautotrophicus.</title>
        <authorList>
            <person name="MacKellar D.C."/>
            <person name="Lieber L."/>
            <person name="Norman J."/>
            <person name="Bolger A."/>
            <person name="Tobin C."/>
            <person name="Murray J.W."/>
            <person name="Chang R."/>
            <person name="Ford T."/>
            <person name="Nguyen P.Q."/>
            <person name="Woodward J."/>
            <person name="Permingeat H."/>
            <person name="Joshi N.S."/>
            <person name="Silver P.A."/>
            <person name="Usadel B."/>
            <person name="Rutherford A.W."/>
            <person name="Friesen M."/>
            <person name="Prell J."/>
        </authorList>
    </citation>
    <scope>NUCLEOTIDE SEQUENCE [LARGE SCALE GENOMIC DNA]</scope>
    <source>
        <strain evidence="7">H1</strain>
    </source>
</reference>
<evidence type="ECO:0000256" key="1">
    <source>
        <dbReference type="ARBA" id="ARBA00023002"/>
    </source>
</evidence>
<evidence type="ECO:0000259" key="3">
    <source>
        <dbReference type="Pfam" id="PF22725"/>
    </source>
</evidence>
<dbReference type="InterPro" id="IPR050463">
    <property type="entry name" value="Gfo/Idh/MocA_oxidrdct_glycsds"/>
</dbReference>
<dbReference type="GO" id="GO:0000166">
    <property type="term" value="F:nucleotide binding"/>
    <property type="evidence" value="ECO:0007669"/>
    <property type="project" value="InterPro"/>
</dbReference>
<proteinExistence type="predicted"/>
<dbReference type="SUPFAM" id="SSF51735">
    <property type="entry name" value="NAD(P)-binding Rossmann-fold domains"/>
    <property type="match status" value="1"/>
</dbReference>
<dbReference type="GO" id="GO:0016491">
    <property type="term" value="F:oxidoreductase activity"/>
    <property type="evidence" value="ECO:0007669"/>
    <property type="project" value="UniProtKB-KW"/>
</dbReference>
<name>A0A132N8Y4_9ACTN</name>
<dbReference type="Gene3D" id="3.30.360.10">
    <property type="entry name" value="Dihydrodipicolinate Reductase, domain 2"/>
    <property type="match status" value="1"/>
</dbReference>
<sequence>MSALRVGIIGTGLAANSHAFDILSSDDLELAAVCSRRPERAVSFAARFGAEHVFASVEEMLRSGACEAVVVAVPPQVVLEISRAVLGYGYPALVEKPVATSTQALDKLAALAEASGAPAVVCFNRRYQRHVRAAVEAVRAGTIGSVRRFAARWVGPYASRYAADAPTYRSQARNRHGLLPDTGSHILDLLVWALDTPLTVENCVLNRNERGADVGFTVTLRLGTQVRACIRASDEANQRTEQRRVEFEADHGAIVVGDDGTAITTSDRTEWIPAEETHRPVDDLVALHHGEPVLGATLHDALRISRLLVEAYDCAGASGVKRWGRPRFKPWGRLNGSC</sequence>
<dbReference type="STRING" id="1469144.LI90_3309"/>
<dbReference type="Proteomes" id="UP000070188">
    <property type="component" value="Unassembled WGS sequence"/>
</dbReference>
<protein>
    <submittedName>
        <fullName evidence="4">Putative oxidoreductase</fullName>
    </submittedName>
</protein>
<dbReference type="InterPro" id="IPR055170">
    <property type="entry name" value="GFO_IDH_MocA-like_dom"/>
</dbReference>
<evidence type="ECO:0000313" key="5">
    <source>
        <dbReference type="EMBL" id="KWX03438.1"/>
    </source>
</evidence>
<dbReference type="Proteomes" id="UP000070598">
    <property type="component" value="Unassembled WGS sequence"/>
</dbReference>
<feature type="domain" description="GFO/IDH/MocA-like oxidoreductase" evidence="3">
    <location>
        <begin position="131"/>
        <end position="255"/>
    </location>
</feature>
<evidence type="ECO:0000313" key="6">
    <source>
        <dbReference type="EMBL" id="KWX06564.1"/>
    </source>
</evidence>
<dbReference type="SUPFAM" id="SSF55347">
    <property type="entry name" value="Glyceraldehyde-3-phosphate dehydrogenase-like, C-terminal domain"/>
    <property type="match status" value="1"/>
</dbReference>
<dbReference type="AlphaFoldDB" id="A0A132N8Y4"/>
<dbReference type="RefSeq" id="WP_066889177.1">
    <property type="nucleotide sequence ID" value="NZ_JYIJ01000017.1"/>
</dbReference>